<dbReference type="InterPro" id="IPR011051">
    <property type="entry name" value="RmlC_Cupin_sf"/>
</dbReference>
<dbReference type="CDD" id="cd02233">
    <property type="entry name" value="cupin_HNL-like"/>
    <property type="match status" value="1"/>
</dbReference>
<dbReference type="PANTHER" id="PTHR43698">
    <property type="entry name" value="RIBD C-TERMINAL DOMAIN CONTAINING PROTEIN"/>
    <property type="match status" value="1"/>
</dbReference>
<dbReference type="InterPro" id="IPR047263">
    <property type="entry name" value="HNL-like_cupin"/>
</dbReference>
<evidence type="ECO:0000259" key="1">
    <source>
        <dbReference type="Pfam" id="PF07883"/>
    </source>
</evidence>
<dbReference type="Gene3D" id="2.60.120.10">
    <property type="entry name" value="Jelly Rolls"/>
    <property type="match status" value="1"/>
</dbReference>
<dbReference type="EMBL" id="BASD01000009">
    <property type="protein sequence ID" value="GAD18722.1"/>
    <property type="molecule type" value="Genomic_DNA"/>
</dbReference>
<dbReference type="Pfam" id="PF07883">
    <property type="entry name" value="Cupin_2"/>
    <property type="match status" value="1"/>
</dbReference>
<dbReference type="PANTHER" id="PTHR43698:SF1">
    <property type="entry name" value="BLL4564 PROTEIN"/>
    <property type="match status" value="1"/>
</dbReference>
<gene>
    <name evidence="2" type="ORF">HFN_2134</name>
</gene>
<dbReference type="InterPro" id="IPR013096">
    <property type="entry name" value="Cupin_2"/>
</dbReference>
<accession>T1DVN9</accession>
<organism evidence="2 3">
    <name type="scientific">Helicobacter fennelliae MRY12-0050</name>
    <dbReference type="NCBI Taxonomy" id="1325130"/>
    <lineage>
        <taxon>Bacteria</taxon>
        <taxon>Pseudomonadati</taxon>
        <taxon>Campylobacterota</taxon>
        <taxon>Epsilonproteobacteria</taxon>
        <taxon>Campylobacterales</taxon>
        <taxon>Helicobacteraceae</taxon>
        <taxon>Helicobacter</taxon>
    </lineage>
</organism>
<sequence>MQNLHLIALAGIFGLGNMGLLHADSVDSQITESKAREAKTAKLAKLKVREFSAQELTKAGSLGSFTGDSKIFSGKVKVSAMFKANAWRAFSSGLVEFDKGARSAWHTHPAGQTLIVTEGEILTGTADGKAWLAKKGDVISCPPNIKHFHGASTDTKGVHIALTGVKDTQNVKWLELVSDEEYKEAMQKARKESN</sequence>
<dbReference type="eggNOG" id="COG1917">
    <property type="taxonomic scope" value="Bacteria"/>
</dbReference>
<reference evidence="2 3" key="1">
    <citation type="journal article" date="2013" name="Genome Announc.">
        <title>Draft Genome Sequence of Helicobacter fennelliae Strain MRY12-0050, Isolated from a Bacteremia Patient.</title>
        <authorList>
            <person name="Rimbara E."/>
            <person name="Matsui M."/>
            <person name="Mori S."/>
            <person name="Suzuki S."/>
            <person name="Suzuki M."/>
            <person name="Kim H."/>
            <person name="Sekizuka T."/>
            <person name="Kuroda M."/>
            <person name="Shibayama K."/>
        </authorList>
    </citation>
    <scope>NUCLEOTIDE SEQUENCE [LARGE SCALE GENOMIC DNA]</scope>
    <source>
        <strain evidence="2 3">MRY12-0050</strain>
    </source>
</reference>
<dbReference type="SUPFAM" id="SSF51182">
    <property type="entry name" value="RmlC-like cupins"/>
    <property type="match status" value="1"/>
</dbReference>
<proteinExistence type="predicted"/>
<keyword evidence="3" id="KW-1185">Reference proteome</keyword>
<protein>
    <recommendedName>
        <fullName evidence="1">Cupin type-2 domain-containing protein</fullName>
    </recommendedName>
</protein>
<feature type="domain" description="Cupin type-2" evidence="1">
    <location>
        <begin position="94"/>
        <end position="155"/>
    </location>
</feature>
<dbReference type="InterPro" id="IPR014710">
    <property type="entry name" value="RmlC-like_jellyroll"/>
</dbReference>
<evidence type="ECO:0000313" key="2">
    <source>
        <dbReference type="EMBL" id="GAD18722.1"/>
    </source>
</evidence>
<dbReference type="AlphaFoldDB" id="T1DVN9"/>
<dbReference type="Proteomes" id="UP000018143">
    <property type="component" value="Unassembled WGS sequence"/>
</dbReference>
<comment type="caution">
    <text evidence="2">The sequence shown here is derived from an EMBL/GenBank/DDBJ whole genome shotgun (WGS) entry which is preliminary data.</text>
</comment>
<name>T1DVN9_9HELI</name>
<evidence type="ECO:0000313" key="3">
    <source>
        <dbReference type="Proteomes" id="UP000018143"/>
    </source>
</evidence>
<dbReference type="STRING" id="1325130.HFN_2134"/>